<gene>
    <name evidence="1" type="ORF">ABID41_001854</name>
</gene>
<organism evidence="1 2">
    <name type="scientific">Phenylobacterium koreense</name>
    <dbReference type="NCBI Taxonomy" id="266125"/>
    <lineage>
        <taxon>Bacteria</taxon>
        <taxon>Pseudomonadati</taxon>
        <taxon>Pseudomonadota</taxon>
        <taxon>Alphaproteobacteria</taxon>
        <taxon>Caulobacterales</taxon>
        <taxon>Caulobacteraceae</taxon>
        <taxon>Phenylobacterium</taxon>
    </lineage>
</organism>
<evidence type="ECO:0000313" key="2">
    <source>
        <dbReference type="Proteomes" id="UP001549110"/>
    </source>
</evidence>
<keyword evidence="2" id="KW-1185">Reference proteome</keyword>
<reference evidence="1 2" key="1">
    <citation type="submission" date="2024-06" db="EMBL/GenBank/DDBJ databases">
        <title>Genomic Encyclopedia of Type Strains, Phase IV (KMG-IV): sequencing the most valuable type-strain genomes for metagenomic binning, comparative biology and taxonomic classification.</title>
        <authorList>
            <person name="Goeker M."/>
        </authorList>
    </citation>
    <scope>NUCLEOTIDE SEQUENCE [LARGE SCALE GENOMIC DNA]</scope>
    <source>
        <strain evidence="1 2">DSM 17809</strain>
    </source>
</reference>
<evidence type="ECO:0000313" key="1">
    <source>
        <dbReference type="EMBL" id="MET3526759.1"/>
    </source>
</evidence>
<dbReference type="EMBL" id="JBEPLU010000001">
    <property type="protein sequence ID" value="MET3526759.1"/>
    <property type="molecule type" value="Genomic_DNA"/>
</dbReference>
<name>A0ABV2EIA8_9CAUL</name>
<proteinExistence type="predicted"/>
<accession>A0ABV2EIA8</accession>
<sequence>MTLAFDIAGPMSARSLARPAACASKTTMMLITMTPYIGTGRTLAL</sequence>
<protein>
    <submittedName>
        <fullName evidence="1">Uncharacterized protein</fullName>
    </submittedName>
</protein>
<comment type="caution">
    <text evidence="1">The sequence shown here is derived from an EMBL/GenBank/DDBJ whole genome shotgun (WGS) entry which is preliminary data.</text>
</comment>
<dbReference type="RefSeq" id="WP_331928614.1">
    <property type="nucleotide sequence ID" value="NZ_JBEPLU010000001.1"/>
</dbReference>
<dbReference type="Proteomes" id="UP001549110">
    <property type="component" value="Unassembled WGS sequence"/>
</dbReference>